<feature type="compositionally biased region" description="Basic and acidic residues" evidence="2">
    <location>
        <begin position="433"/>
        <end position="458"/>
    </location>
</feature>
<evidence type="ECO:0000256" key="1">
    <source>
        <dbReference type="ARBA" id="ARBA00022737"/>
    </source>
</evidence>
<feature type="compositionally biased region" description="Polar residues" evidence="2">
    <location>
        <begin position="237"/>
        <end position="257"/>
    </location>
</feature>
<dbReference type="AlphaFoldDB" id="A0AAD9NLN6"/>
<sequence>MAEMTTSDTGTSGATMASLLGFELLPVLSESEERVSLAEVLMTRDRGLSDRELWAMCREACHAIVGVCNSAEVFQMLCVTPDTLAFDSSGAVCFVNLSPEPDMLYVPPEYEEVGNSYKGQSIKYSPCLQDRCFTVTLILQGHIFSLGMTMLYAAGYNTVTDNHSLDLSPELEDVITAMTVDEYDDRSGLEDILALCDSQLHGVCSEDICGQLADIEKLDTSLQDSPGSQGGRDSPTEPLSASTPSPDDVSLTQVTSQDGEDTREEQTLTEDQTLPWSVTDDRTLPLSVTGDRTMSLEKLDMSDDVETLEGDRDDGCSTVTSVTMGTEAGDSHIGDGEDGEDMGTLSGESEDVLLSAVIKNEMVRDTDSPRSHTEDTPENIPEDIPRRHVPKDISQETDDNRCHKDNQSSNMNCKKGSVVSDSHRDGVSVSPDCDSHRETGRGDRDGSEDTLWEKVERPTSGERIISELVISLKSPTLTPVCKVQQNSSSPTEPSNETAHVIGSAHSSTANQTAAPTVASASLLNTAGVSHAWPHADRRGCRQQCNGPCNVAPESSRGTRYKYVKNGQPSSRAGNSGETKTTVPYHIVFGKKRGASERGVDTGVDASADTGTRTRISTPDSHHSDVRGSDLAVDTTAARQEMEFDVLTLRDLKLQAGSGGRVVPLSETPTDNMKDMCKVFRRFI</sequence>
<dbReference type="GO" id="GO:0043025">
    <property type="term" value="C:neuronal cell body"/>
    <property type="evidence" value="ECO:0007669"/>
    <property type="project" value="TreeGrafter"/>
</dbReference>
<name>A0AAD9NLN6_RIDPI</name>
<dbReference type="Proteomes" id="UP001209878">
    <property type="component" value="Unassembled WGS sequence"/>
</dbReference>
<keyword evidence="5" id="KW-1185">Reference proteome</keyword>
<evidence type="ECO:0000259" key="3">
    <source>
        <dbReference type="PROSITE" id="PS51377"/>
    </source>
</evidence>
<feature type="compositionally biased region" description="Polar residues" evidence="2">
    <location>
        <begin position="608"/>
        <end position="618"/>
    </location>
</feature>
<proteinExistence type="predicted"/>
<dbReference type="GO" id="GO:0007264">
    <property type="term" value="P:small GTPase-mediated signal transduction"/>
    <property type="evidence" value="ECO:0007669"/>
    <property type="project" value="InterPro"/>
</dbReference>
<accession>A0AAD9NLN6</accession>
<feature type="region of interest" description="Disordered" evidence="2">
    <location>
        <begin position="306"/>
        <end position="346"/>
    </location>
</feature>
<dbReference type="GO" id="GO:0005085">
    <property type="term" value="F:guanyl-nucleotide exchange factor activity"/>
    <property type="evidence" value="ECO:0007669"/>
    <property type="project" value="InterPro"/>
</dbReference>
<reference evidence="4" key="1">
    <citation type="journal article" date="2023" name="Mol. Biol. Evol.">
        <title>Third-Generation Sequencing Reveals the Adaptive Role of the Epigenome in Three Deep-Sea Polychaetes.</title>
        <authorList>
            <person name="Perez M."/>
            <person name="Aroh O."/>
            <person name="Sun Y."/>
            <person name="Lan Y."/>
            <person name="Juniper S.K."/>
            <person name="Young C.R."/>
            <person name="Angers B."/>
            <person name="Qian P.Y."/>
        </authorList>
    </citation>
    <scope>NUCLEOTIDE SEQUENCE</scope>
    <source>
        <strain evidence="4">R07B-5</strain>
    </source>
</reference>
<feature type="region of interest" description="Disordered" evidence="2">
    <location>
        <begin position="593"/>
        <end position="627"/>
    </location>
</feature>
<evidence type="ECO:0000313" key="4">
    <source>
        <dbReference type="EMBL" id="KAK2174847.1"/>
    </source>
</evidence>
<dbReference type="PANTHER" id="PTHR21560:SF0">
    <property type="entry name" value="KINASE NON-CATALYTIC C-LOBE DOMAIN-CONTAINING PROTEIN 1"/>
    <property type="match status" value="1"/>
</dbReference>
<feature type="compositionally biased region" description="Basic and acidic residues" evidence="2">
    <location>
        <begin position="383"/>
        <end position="406"/>
    </location>
</feature>
<dbReference type="GO" id="GO:0030425">
    <property type="term" value="C:dendrite"/>
    <property type="evidence" value="ECO:0007669"/>
    <property type="project" value="TreeGrafter"/>
</dbReference>
<dbReference type="InterPro" id="IPR029899">
    <property type="entry name" value="KNDC1"/>
</dbReference>
<protein>
    <recommendedName>
        <fullName evidence="3">KIND domain-containing protein</fullName>
    </recommendedName>
</protein>
<dbReference type="EMBL" id="JAODUO010000772">
    <property type="protein sequence ID" value="KAK2174847.1"/>
    <property type="molecule type" value="Genomic_DNA"/>
</dbReference>
<feature type="region of interest" description="Disordered" evidence="2">
    <location>
        <begin position="360"/>
        <end position="458"/>
    </location>
</feature>
<evidence type="ECO:0000256" key="2">
    <source>
        <dbReference type="SAM" id="MobiDB-lite"/>
    </source>
</evidence>
<dbReference type="InterPro" id="IPR011019">
    <property type="entry name" value="KIND_dom"/>
</dbReference>
<dbReference type="SMART" id="SM00750">
    <property type="entry name" value="KIND"/>
    <property type="match status" value="1"/>
</dbReference>
<dbReference type="PROSITE" id="PS51377">
    <property type="entry name" value="KIND"/>
    <property type="match status" value="1"/>
</dbReference>
<evidence type="ECO:0000313" key="5">
    <source>
        <dbReference type="Proteomes" id="UP001209878"/>
    </source>
</evidence>
<keyword evidence="1" id="KW-0677">Repeat</keyword>
<comment type="caution">
    <text evidence="4">The sequence shown here is derived from an EMBL/GenBank/DDBJ whole genome shotgun (WGS) entry which is preliminary data.</text>
</comment>
<dbReference type="PANTHER" id="PTHR21560">
    <property type="entry name" value="VERY KIND PROTEIN"/>
    <property type="match status" value="1"/>
</dbReference>
<feature type="domain" description="KIND" evidence="3">
    <location>
        <begin position="35"/>
        <end position="265"/>
    </location>
</feature>
<dbReference type="GO" id="GO:0048814">
    <property type="term" value="P:regulation of dendrite morphogenesis"/>
    <property type="evidence" value="ECO:0007669"/>
    <property type="project" value="TreeGrafter"/>
</dbReference>
<gene>
    <name evidence="4" type="ORF">NP493_774g01011</name>
</gene>
<feature type="compositionally biased region" description="Basic and acidic residues" evidence="2">
    <location>
        <begin position="361"/>
        <end position="375"/>
    </location>
</feature>
<feature type="region of interest" description="Disordered" evidence="2">
    <location>
        <begin position="221"/>
        <end position="289"/>
    </location>
</feature>
<dbReference type="GO" id="GO:0032045">
    <property type="term" value="C:guanyl-nucleotide exchange factor complex"/>
    <property type="evidence" value="ECO:0007669"/>
    <property type="project" value="TreeGrafter"/>
</dbReference>
<organism evidence="4 5">
    <name type="scientific">Ridgeia piscesae</name>
    <name type="common">Tubeworm</name>
    <dbReference type="NCBI Taxonomy" id="27915"/>
    <lineage>
        <taxon>Eukaryota</taxon>
        <taxon>Metazoa</taxon>
        <taxon>Spiralia</taxon>
        <taxon>Lophotrochozoa</taxon>
        <taxon>Annelida</taxon>
        <taxon>Polychaeta</taxon>
        <taxon>Sedentaria</taxon>
        <taxon>Canalipalpata</taxon>
        <taxon>Sabellida</taxon>
        <taxon>Siboglinidae</taxon>
        <taxon>Ridgeia</taxon>
    </lineage>
</organism>
<dbReference type="Gene3D" id="1.10.510.10">
    <property type="entry name" value="Transferase(Phosphotransferase) domain 1"/>
    <property type="match status" value="1"/>
</dbReference>